<reference evidence="1" key="1">
    <citation type="submission" date="2019-02" db="EMBL/GenBank/DDBJ databases">
        <authorList>
            <person name="Gruber-Vodicka R. H."/>
            <person name="Seah K. B. B."/>
        </authorList>
    </citation>
    <scope>NUCLEOTIDE SEQUENCE</scope>
    <source>
        <strain evidence="1">BECK_BZ125</strain>
    </source>
</reference>
<dbReference type="AlphaFoldDB" id="A0A450YMK8"/>
<protein>
    <recommendedName>
        <fullName evidence="2">Hemerythrin-like domain-containing protein</fullName>
    </recommendedName>
</protein>
<gene>
    <name evidence="1" type="ORF">BECKTC1821E_GA0114239_10213</name>
</gene>
<evidence type="ECO:0008006" key="2">
    <source>
        <dbReference type="Google" id="ProtNLM"/>
    </source>
</evidence>
<sequence length="152" mass="17964">MIVLEESSSMITFDELNTQNHEITELSNVLLYLFADRAICDTKIAHELFFEYIEKVERHLGVVDHLYPILLADRNQHTNNVASNFMSGEREIKKIIAGHIRTWVNKKKHELVIKDYEGFLRDTRILFHLVLDRIQDETEHLYPLVRQVGFEK</sequence>
<dbReference type="EMBL" id="CAADFT010000021">
    <property type="protein sequence ID" value="VFK42758.1"/>
    <property type="molecule type" value="Genomic_DNA"/>
</dbReference>
<accession>A0A450YMK8</accession>
<organism evidence="1">
    <name type="scientific">Candidatus Kentrum sp. TC</name>
    <dbReference type="NCBI Taxonomy" id="2126339"/>
    <lineage>
        <taxon>Bacteria</taxon>
        <taxon>Pseudomonadati</taxon>
        <taxon>Pseudomonadota</taxon>
        <taxon>Gammaproteobacteria</taxon>
        <taxon>Candidatus Kentrum</taxon>
    </lineage>
</organism>
<evidence type="ECO:0000313" key="1">
    <source>
        <dbReference type="EMBL" id="VFK42758.1"/>
    </source>
</evidence>
<proteinExistence type="predicted"/>
<name>A0A450YMK8_9GAMM</name>